<dbReference type="GO" id="GO:0003676">
    <property type="term" value="F:nucleic acid binding"/>
    <property type="evidence" value="ECO:0007669"/>
    <property type="project" value="InterPro"/>
</dbReference>
<name>N4TX08_FUSC1</name>
<feature type="compositionally biased region" description="Low complexity" evidence="7">
    <location>
        <begin position="346"/>
        <end position="362"/>
    </location>
</feature>
<dbReference type="InterPro" id="IPR022698">
    <property type="entry name" value="OrsD"/>
</dbReference>
<evidence type="ECO:0000256" key="6">
    <source>
        <dbReference type="SAM" id="Coils"/>
    </source>
</evidence>
<dbReference type="GO" id="GO:0005524">
    <property type="term" value="F:ATP binding"/>
    <property type="evidence" value="ECO:0007669"/>
    <property type="project" value="UniProtKB-KW"/>
</dbReference>
<feature type="domain" description="Helicase C-terminal" evidence="9">
    <location>
        <begin position="1211"/>
        <end position="1364"/>
    </location>
</feature>
<dbReference type="STRING" id="1229664.N4TX08"/>
<protein>
    <recommendedName>
        <fullName evidence="5">DNA 3'-5' helicase</fullName>
        <ecNumber evidence="5">5.6.2.4</ecNumber>
    </recommendedName>
</protein>
<feature type="region of interest" description="Disordered" evidence="7">
    <location>
        <begin position="333"/>
        <end position="370"/>
    </location>
</feature>
<accession>N4TX08</accession>
<dbReference type="GO" id="GO:0005694">
    <property type="term" value="C:chromosome"/>
    <property type="evidence" value="ECO:0007669"/>
    <property type="project" value="TreeGrafter"/>
</dbReference>
<evidence type="ECO:0000259" key="9">
    <source>
        <dbReference type="PROSITE" id="PS51194"/>
    </source>
</evidence>
<keyword evidence="2" id="KW-0547">Nucleotide-binding</keyword>
<evidence type="ECO:0000256" key="2">
    <source>
        <dbReference type="ARBA" id="ARBA00022741"/>
    </source>
</evidence>
<comment type="catalytic activity">
    <reaction evidence="4">
        <text>Couples ATP hydrolysis with the unwinding of duplex DNA by translocating in the 3'-5' direction.</text>
        <dbReference type="EC" id="5.6.2.4"/>
    </reaction>
</comment>
<feature type="domain" description="Helicase ATP-binding" evidence="8">
    <location>
        <begin position="1010"/>
        <end position="1170"/>
    </location>
</feature>
<dbReference type="SMART" id="SM00490">
    <property type="entry name" value="HELICc"/>
    <property type="match status" value="1"/>
</dbReference>
<dbReference type="SMART" id="SM00487">
    <property type="entry name" value="DEXDc"/>
    <property type="match status" value="1"/>
</dbReference>
<dbReference type="Pfam" id="PF00270">
    <property type="entry name" value="DEAD"/>
    <property type="match status" value="1"/>
</dbReference>
<dbReference type="PROSITE" id="PS51192">
    <property type="entry name" value="HELICASE_ATP_BIND_1"/>
    <property type="match status" value="1"/>
</dbReference>
<dbReference type="Proteomes" id="UP000016928">
    <property type="component" value="Unassembled WGS sequence"/>
</dbReference>
<evidence type="ECO:0000256" key="5">
    <source>
        <dbReference type="ARBA" id="ARBA00034808"/>
    </source>
</evidence>
<gene>
    <name evidence="10" type="ORF">FOC1_g10000512</name>
</gene>
<reference evidence="11" key="2">
    <citation type="journal article" date="2014" name="PLoS ONE">
        <title>Genome and Transcriptome Analysis of the Fungal Pathogen Fusarium oxysporum f. sp. cubense Causing Banana Vascular Wilt Disease.</title>
        <authorList>
            <person name="Guo L."/>
            <person name="Han L."/>
            <person name="Yang L."/>
            <person name="Zeng H."/>
            <person name="Fan D."/>
            <person name="Zhu Y."/>
            <person name="Feng Y."/>
            <person name="Wang G."/>
            <person name="Peng C."/>
            <person name="Jiang X."/>
            <person name="Zhou D."/>
            <person name="Ni P."/>
            <person name="Liang C."/>
            <person name="Liu L."/>
            <person name="Wang J."/>
            <person name="Mao C."/>
            <person name="Fang X."/>
            <person name="Peng M."/>
            <person name="Huang J."/>
        </authorList>
    </citation>
    <scope>NUCLEOTIDE SEQUENCE [LARGE SCALE GENOMIC DNA]</scope>
    <source>
        <strain evidence="11">race 1</strain>
    </source>
</reference>
<evidence type="ECO:0000313" key="10">
    <source>
        <dbReference type="EMBL" id="ENH63732.1"/>
    </source>
</evidence>
<keyword evidence="3" id="KW-0067">ATP-binding</keyword>
<dbReference type="GO" id="GO:0005737">
    <property type="term" value="C:cytoplasm"/>
    <property type="evidence" value="ECO:0007669"/>
    <property type="project" value="TreeGrafter"/>
</dbReference>
<dbReference type="InterPro" id="IPR001650">
    <property type="entry name" value="Helicase_C-like"/>
</dbReference>
<feature type="region of interest" description="Disordered" evidence="7">
    <location>
        <begin position="591"/>
        <end position="614"/>
    </location>
</feature>
<feature type="compositionally biased region" description="Basic and acidic residues" evidence="7">
    <location>
        <begin position="593"/>
        <end position="602"/>
    </location>
</feature>
<dbReference type="Gene3D" id="3.40.50.300">
    <property type="entry name" value="P-loop containing nucleotide triphosphate hydrolases"/>
    <property type="match status" value="2"/>
</dbReference>
<sequence length="1638" mass="188422">PEMEPFIHLPPFPFVFCSHCKIGFVISEVYNHLKIKHSHLSRSQMKSIKKEVAAIPGIAKDQHELKDWEPPPPTVQPISYIQPPQKNKLGCNRCPYVVGEVRRMQEHCRIMHGWINDWKKGGNVRHRARQARQPIPWRGGVQAQQVCHWGHGRRWFEVGRVIDQDNNQQTRSRGEEGDQADSEHKTAMHFFKSIHDDDEHAFESEANGTIQNVNDKWEAEAWLNRCGWPRHLEGIDPNQLRALLQPIGDDEPVLQRMWEVFEQVLDDAYDATVRECYPGTAELFEIARKEVHITTAKPFQGLMEPDAWERYKSRWKQLLCIWKRYQSWNAGDVSSEDGESSHSDSSDTSSTDGDDSSSSPSAIHDDIGRRPPYKMTIRQEEAWKAFNHGITQVVTGADIRGRYTHERLHRSCLDTVVQFLDHPFKSGNHYDSIIISALAVMGLDEGGGWVPVTNYTPVYSAVIKVARYLVLYQSILERQGQVRQLSQWGSKQQAEEDAEGLFQIVRRKVRRFMVRLPEGEDAQPSPMNWIINTRTYGMRIRYTTPGSETIDWRGDQIIHGRVRIRMSEISDMLHGLVGQARQTLLRLTSGRVGADDKDKEGEQEQEGIQQWPPSSDILPPIPWSQIQDRHGESTLEHSFLRDEENQSWVEKGEGWVRKQIETSISRTKTWLARPFNKKCPYQEHAIRGYSRTIEQFRSQLFMLMHMLGGQPARSTEILGLRMWNTMNGGVRNIFIHEGMVCFVTMYHKGFRQTDKVKVIHRYLPREKVQRRMKKKNRRSAFLWADEVMSEEGRKESKIWHTKVGKGEGSEQERQKAKEEEAAFMDWFREPKWTSDRVRRVLQRYSTQFSGQEINISAWRQMAIGISNRYLNKIFKGGQEDVGDFGEDDDEGEGWGGDLVNSIQDLQAGHGSHIAGLIYARLFGQGEFGTMRSREEFRKASMQWHRFFGFGAEDRVEQLGGKRFRCGFDDEREEMRRKRFGRLHQMDLKGQLGQMMGPSATFRGLQEPVIRAVARGEWPIVQVTPTGGGKSLTFMLPAYCTPDGVTVVITPLVALENDMVGRCIKLGIDAYVWKSREVQRAASLVFVTPESAVSKGFRMFIERMHGQQKLDRVVVDECHTAMQYSKTFRPQIGRLGETLQDFGVPVVCLTATLKPSREMAFFRQMRFVPERVRVFREATTRRNIQYSVDIIEDGDSGRGNEEDEALIERVCDIVRTWTAGHEQGKVIIYAGTIKRVKGIAERLGCMGYWRGVGNAAEKAQRVAEWMSSSGGEAGWMAATNALGLGIDDPNVRLVMHAGMPRQLENFVQESGRGGRDGQKSESVVVIRRSWLRQQTDEGFQQQQQQCQDEWAWDRDAIEFTEGRVCRREVLDREMDGNIDRFGCAEGEEMCDICQGQQMTRDAAEAVEAEYGASSEIEEVMEEVMMAEEDYEKSQRLVRQVEAERRLQVMQEAKEVGEFEDLLAEWTGCCAVCKISESSEDVYHEMDACRHKGTERWVQLKEGIELVCEEMMTRKRFAKFSACFGCGLPQWICNSWVAASDDGRLFRKAAGKACQYGGGVIFHIMVAQRVRARDWWEDQMNKIMRGGVGERVDWGDYQFYRHLYGWLGELIEWGGRQGGGIQASRLCQVVIRIEQEWRKR</sequence>
<evidence type="ECO:0000256" key="1">
    <source>
        <dbReference type="ARBA" id="ARBA00005446"/>
    </source>
</evidence>
<dbReference type="GO" id="GO:0009378">
    <property type="term" value="F:four-way junction helicase activity"/>
    <property type="evidence" value="ECO:0007669"/>
    <property type="project" value="TreeGrafter"/>
</dbReference>
<evidence type="ECO:0000313" key="11">
    <source>
        <dbReference type="Proteomes" id="UP000016928"/>
    </source>
</evidence>
<comment type="similarity">
    <text evidence="1">Belongs to the helicase family. RecQ subfamily.</text>
</comment>
<dbReference type="EC" id="5.6.2.4" evidence="5"/>
<feature type="non-terminal residue" evidence="10">
    <location>
        <position position="1"/>
    </location>
</feature>
<dbReference type="PANTHER" id="PTHR13710">
    <property type="entry name" value="DNA HELICASE RECQ FAMILY MEMBER"/>
    <property type="match status" value="1"/>
</dbReference>
<dbReference type="InterPro" id="IPR014001">
    <property type="entry name" value="Helicase_ATP-bd"/>
</dbReference>
<dbReference type="GO" id="GO:0000724">
    <property type="term" value="P:double-strand break repair via homologous recombination"/>
    <property type="evidence" value="ECO:0007669"/>
    <property type="project" value="TreeGrafter"/>
</dbReference>
<dbReference type="CDD" id="cd17920">
    <property type="entry name" value="DEXHc_RecQ"/>
    <property type="match status" value="1"/>
</dbReference>
<dbReference type="GO" id="GO:0043138">
    <property type="term" value="F:3'-5' DNA helicase activity"/>
    <property type="evidence" value="ECO:0007669"/>
    <property type="project" value="UniProtKB-EC"/>
</dbReference>
<proteinExistence type="inferred from homology"/>
<evidence type="ECO:0000256" key="7">
    <source>
        <dbReference type="SAM" id="MobiDB-lite"/>
    </source>
</evidence>
<dbReference type="Pfam" id="PF00271">
    <property type="entry name" value="Helicase_C"/>
    <property type="match status" value="1"/>
</dbReference>
<dbReference type="InterPro" id="IPR011545">
    <property type="entry name" value="DEAD/DEAH_box_helicase_dom"/>
</dbReference>
<feature type="coiled-coil region" evidence="6">
    <location>
        <begin position="1415"/>
        <end position="1442"/>
    </location>
</feature>
<dbReference type="EMBL" id="KB730739">
    <property type="protein sequence ID" value="ENH63732.1"/>
    <property type="molecule type" value="Genomic_DNA"/>
</dbReference>
<dbReference type="PANTHER" id="PTHR13710:SF154">
    <property type="entry name" value="RECQ HELICASE, PUTATIVE (AFU_ORTHOLOGUE AFUA_6G14720)-RELATED"/>
    <property type="match status" value="1"/>
</dbReference>
<dbReference type="VEuPathDB" id="FungiDB:FOC1_g10000512"/>
<keyword evidence="6" id="KW-0175">Coiled coil</keyword>
<dbReference type="HOGENOM" id="CLU_001104_6_1_1"/>
<reference evidence="11" key="1">
    <citation type="submission" date="2012-09" db="EMBL/GenBank/DDBJ databases">
        <title>Genome sequencing and comparative transcriptomics of race 1 and race 4 of banana pathogen: Fusarium oxysporum f. sp. cubense.</title>
        <authorList>
            <person name="Fang X."/>
            <person name="Huang J."/>
        </authorList>
    </citation>
    <scope>NUCLEOTIDE SEQUENCE [LARGE SCALE GENOMIC DNA]</scope>
    <source>
        <strain evidence="11">race 1</strain>
    </source>
</reference>
<evidence type="ECO:0000256" key="3">
    <source>
        <dbReference type="ARBA" id="ARBA00022840"/>
    </source>
</evidence>
<dbReference type="SUPFAM" id="SSF52540">
    <property type="entry name" value="P-loop containing nucleoside triphosphate hydrolases"/>
    <property type="match status" value="1"/>
</dbReference>
<keyword evidence="10" id="KW-0378">Hydrolase</keyword>
<dbReference type="Pfam" id="PF12013">
    <property type="entry name" value="OrsD"/>
    <property type="match status" value="1"/>
</dbReference>
<keyword evidence="10" id="KW-0347">Helicase</keyword>
<evidence type="ECO:0000259" key="8">
    <source>
        <dbReference type="PROSITE" id="PS51192"/>
    </source>
</evidence>
<dbReference type="PROSITE" id="PS51194">
    <property type="entry name" value="HELICASE_CTER"/>
    <property type="match status" value="1"/>
</dbReference>
<dbReference type="OMA" id="DECHTAM"/>
<dbReference type="OrthoDB" id="5244177at2759"/>
<organism evidence="10 11">
    <name type="scientific">Fusarium oxysporum f. sp. cubense (strain race 1)</name>
    <name type="common">Panama disease fungus</name>
    <dbReference type="NCBI Taxonomy" id="1229664"/>
    <lineage>
        <taxon>Eukaryota</taxon>
        <taxon>Fungi</taxon>
        <taxon>Dikarya</taxon>
        <taxon>Ascomycota</taxon>
        <taxon>Pezizomycotina</taxon>
        <taxon>Sordariomycetes</taxon>
        <taxon>Hypocreomycetidae</taxon>
        <taxon>Hypocreales</taxon>
        <taxon>Nectriaceae</taxon>
        <taxon>Fusarium</taxon>
        <taxon>Fusarium oxysporum species complex</taxon>
    </lineage>
</organism>
<dbReference type="InterPro" id="IPR027417">
    <property type="entry name" value="P-loop_NTPase"/>
</dbReference>
<evidence type="ECO:0000256" key="4">
    <source>
        <dbReference type="ARBA" id="ARBA00034617"/>
    </source>
</evidence>